<keyword evidence="3" id="KW-1185">Reference proteome</keyword>
<dbReference type="EMBL" id="BOMM01000045">
    <property type="protein sequence ID" value="GIE12993.1"/>
    <property type="molecule type" value="Genomic_DNA"/>
</dbReference>
<dbReference type="AlphaFoldDB" id="A0A919MEP7"/>
<feature type="transmembrane region" description="Helical" evidence="1">
    <location>
        <begin position="166"/>
        <end position="186"/>
    </location>
</feature>
<protein>
    <submittedName>
        <fullName evidence="2">Uncharacterized protein</fullName>
    </submittedName>
</protein>
<sequence length="198" mass="20419">MRWLTLYLRSRGAPAALTGAVGCTALMWTLWSVSSKERTVGVQMVVLTVLFLVALLTASFGGPDDALDRTAALRWAPRRAAHLLAAVAVVVGLLLLTLGTDAGFGPAWLVVRDAGGLLGLTALGAVVLGPARSWFLPLGWTLPATMFPQSEPLVGRVLTWQTQEPASTAAAVLAGVLALAGLVAYASAGPAPRAPAEA</sequence>
<keyword evidence="1" id="KW-0812">Transmembrane</keyword>
<dbReference type="Proteomes" id="UP000598174">
    <property type="component" value="Unassembled WGS sequence"/>
</dbReference>
<feature type="transmembrane region" description="Helical" evidence="1">
    <location>
        <begin position="40"/>
        <end position="60"/>
    </location>
</feature>
<gene>
    <name evidence="2" type="ORF">Afe05nite_48330</name>
</gene>
<feature type="transmembrane region" description="Helical" evidence="1">
    <location>
        <begin position="110"/>
        <end position="131"/>
    </location>
</feature>
<accession>A0A919MEP7</accession>
<evidence type="ECO:0000313" key="2">
    <source>
        <dbReference type="EMBL" id="GIE12993.1"/>
    </source>
</evidence>
<proteinExistence type="predicted"/>
<evidence type="ECO:0000256" key="1">
    <source>
        <dbReference type="SAM" id="Phobius"/>
    </source>
</evidence>
<dbReference type="RefSeq" id="WP_203819447.1">
    <property type="nucleotide sequence ID" value="NZ_BAAABP010000063.1"/>
</dbReference>
<reference evidence="2" key="1">
    <citation type="submission" date="2021-01" db="EMBL/GenBank/DDBJ databases">
        <title>Whole genome shotgun sequence of Actinoplanes ferrugineus NBRC 15555.</title>
        <authorList>
            <person name="Komaki H."/>
            <person name="Tamura T."/>
        </authorList>
    </citation>
    <scope>NUCLEOTIDE SEQUENCE</scope>
    <source>
        <strain evidence="2">NBRC 15555</strain>
    </source>
</reference>
<evidence type="ECO:0000313" key="3">
    <source>
        <dbReference type="Proteomes" id="UP000598174"/>
    </source>
</evidence>
<comment type="caution">
    <text evidence="2">The sequence shown here is derived from an EMBL/GenBank/DDBJ whole genome shotgun (WGS) entry which is preliminary data.</text>
</comment>
<feature type="transmembrane region" description="Helical" evidence="1">
    <location>
        <begin position="80"/>
        <end position="98"/>
    </location>
</feature>
<keyword evidence="1" id="KW-1133">Transmembrane helix</keyword>
<organism evidence="2 3">
    <name type="scientific">Paractinoplanes ferrugineus</name>
    <dbReference type="NCBI Taxonomy" id="113564"/>
    <lineage>
        <taxon>Bacteria</taxon>
        <taxon>Bacillati</taxon>
        <taxon>Actinomycetota</taxon>
        <taxon>Actinomycetes</taxon>
        <taxon>Micromonosporales</taxon>
        <taxon>Micromonosporaceae</taxon>
        <taxon>Paractinoplanes</taxon>
    </lineage>
</organism>
<dbReference type="PROSITE" id="PS51257">
    <property type="entry name" value="PROKAR_LIPOPROTEIN"/>
    <property type="match status" value="1"/>
</dbReference>
<name>A0A919MEP7_9ACTN</name>
<keyword evidence="1" id="KW-0472">Membrane</keyword>
<feature type="transmembrane region" description="Helical" evidence="1">
    <location>
        <begin position="12"/>
        <end position="33"/>
    </location>
</feature>